<gene>
    <name evidence="1" type="ORF">GXP67_32505</name>
</gene>
<organism evidence="1 2">
    <name type="scientific">Rhodocytophaga rosea</name>
    <dbReference type="NCBI Taxonomy" id="2704465"/>
    <lineage>
        <taxon>Bacteria</taxon>
        <taxon>Pseudomonadati</taxon>
        <taxon>Bacteroidota</taxon>
        <taxon>Cytophagia</taxon>
        <taxon>Cytophagales</taxon>
        <taxon>Rhodocytophagaceae</taxon>
        <taxon>Rhodocytophaga</taxon>
    </lineage>
</organism>
<accession>A0A6C0GUM8</accession>
<dbReference type="KEGG" id="rhoz:GXP67_32505"/>
<reference evidence="1 2" key="1">
    <citation type="submission" date="2020-01" db="EMBL/GenBank/DDBJ databases">
        <authorList>
            <person name="Kim M.K."/>
        </authorList>
    </citation>
    <scope>NUCLEOTIDE SEQUENCE [LARGE SCALE GENOMIC DNA]</scope>
    <source>
        <strain evidence="1 2">172606-1</strain>
    </source>
</reference>
<dbReference type="Proteomes" id="UP000480178">
    <property type="component" value="Chromosome"/>
</dbReference>
<dbReference type="EMBL" id="CP048222">
    <property type="protein sequence ID" value="QHT71040.1"/>
    <property type="molecule type" value="Genomic_DNA"/>
</dbReference>
<sequence length="69" mass="8327">MHSLTELIPLPLKEKAQYVWNHGMYCNSSWEGKYRVNLYWLGTFYAQVWLDNHSNQIRGIVVRETFHKK</sequence>
<evidence type="ECO:0000313" key="2">
    <source>
        <dbReference type="Proteomes" id="UP000480178"/>
    </source>
</evidence>
<dbReference type="AlphaFoldDB" id="A0A6C0GUM8"/>
<evidence type="ECO:0000313" key="1">
    <source>
        <dbReference type="EMBL" id="QHT71040.1"/>
    </source>
</evidence>
<protein>
    <submittedName>
        <fullName evidence="1">Uncharacterized protein</fullName>
    </submittedName>
</protein>
<dbReference type="RefSeq" id="WP_162446983.1">
    <property type="nucleotide sequence ID" value="NZ_CP048222.1"/>
</dbReference>
<keyword evidence="2" id="KW-1185">Reference proteome</keyword>
<name>A0A6C0GUM8_9BACT</name>
<proteinExistence type="predicted"/>